<keyword evidence="3" id="KW-1185">Reference proteome</keyword>
<name>A0A9E6XYG9_9ACTN</name>
<dbReference type="RefSeq" id="WP_259310851.1">
    <property type="nucleotide sequence ID" value="NZ_CP087164.1"/>
</dbReference>
<feature type="signal peptide" evidence="1">
    <location>
        <begin position="1"/>
        <end position="27"/>
    </location>
</feature>
<sequence>MTGFKNTLCIAGATIVMLGAASGAAHAAPPPIAPQGDDVGYLQFAAVAERVNLTYLRDMRDARWLRPAERALVVKAIAAKRSTTMQLELELALGADAPQPGGYVAVFPKNALRTRHGGLERGVGLQRLIVQTLVGGAPFVADPGTRLLLTRVVSADTAQLSMLHRLTGDRTVGGLPAGVDLDVAGQLLDRYLSQPDAPDQENLP</sequence>
<dbReference type="EMBL" id="CP087164">
    <property type="protein sequence ID" value="UGS36785.1"/>
    <property type="molecule type" value="Genomic_DNA"/>
</dbReference>
<protein>
    <submittedName>
        <fullName evidence="2">Uncharacterized protein</fullName>
    </submittedName>
</protein>
<feature type="chain" id="PRO_5038760723" evidence="1">
    <location>
        <begin position="28"/>
        <end position="204"/>
    </location>
</feature>
<organism evidence="2 3">
    <name type="scientific">Capillimicrobium parvum</name>
    <dbReference type="NCBI Taxonomy" id="2884022"/>
    <lineage>
        <taxon>Bacteria</taxon>
        <taxon>Bacillati</taxon>
        <taxon>Actinomycetota</taxon>
        <taxon>Thermoleophilia</taxon>
        <taxon>Solirubrobacterales</taxon>
        <taxon>Capillimicrobiaceae</taxon>
        <taxon>Capillimicrobium</taxon>
    </lineage>
</organism>
<dbReference type="Proteomes" id="UP001162834">
    <property type="component" value="Chromosome"/>
</dbReference>
<keyword evidence="1" id="KW-0732">Signal</keyword>
<evidence type="ECO:0000313" key="2">
    <source>
        <dbReference type="EMBL" id="UGS36785.1"/>
    </source>
</evidence>
<reference evidence="2" key="1">
    <citation type="journal article" date="2022" name="Int. J. Syst. Evol. Microbiol.">
        <title>Pseudomonas aegrilactucae sp. nov. and Pseudomonas morbosilactucae sp. nov., pathogens causing bacterial rot of lettuce in Japan.</title>
        <authorList>
            <person name="Sawada H."/>
            <person name="Fujikawa T."/>
            <person name="Satou M."/>
        </authorList>
    </citation>
    <scope>NUCLEOTIDE SEQUENCE</scope>
    <source>
        <strain evidence="2">0166_1</strain>
    </source>
</reference>
<proteinExistence type="predicted"/>
<dbReference type="AlphaFoldDB" id="A0A9E6XYG9"/>
<evidence type="ECO:0000313" key="3">
    <source>
        <dbReference type="Proteomes" id="UP001162834"/>
    </source>
</evidence>
<evidence type="ECO:0000256" key="1">
    <source>
        <dbReference type="SAM" id="SignalP"/>
    </source>
</evidence>
<gene>
    <name evidence="2" type="ORF">DSM104329_03196</name>
</gene>
<accession>A0A9E6XYG9</accession>
<dbReference type="KEGG" id="sbae:DSM104329_03196"/>